<dbReference type="GO" id="GO:0004842">
    <property type="term" value="F:ubiquitin-protein transferase activity"/>
    <property type="evidence" value="ECO:0007669"/>
    <property type="project" value="TreeGrafter"/>
</dbReference>
<dbReference type="PANTHER" id="PTHR24171">
    <property type="entry name" value="ANKYRIN REPEAT DOMAIN-CONTAINING PROTEIN 39-RELATED"/>
    <property type="match status" value="1"/>
</dbReference>
<dbReference type="InterPro" id="IPR036420">
    <property type="entry name" value="BRCT_dom_sf"/>
</dbReference>
<keyword evidence="1" id="KW-0677">Repeat</keyword>
<dbReference type="GO" id="GO:0031436">
    <property type="term" value="C:BRCA1-BARD1 complex"/>
    <property type="evidence" value="ECO:0007669"/>
    <property type="project" value="TreeGrafter"/>
</dbReference>
<evidence type="ECO:0000256" key="6">
    <source>
        <dbReference type="PROSITE-ProRule" id="PRU00175"/>
    </source>
</evidence>
<dbReference type="GO" id="GO:0008270">
    <property type="term" value="F:zinc ion binding"/>
    <property type="evidence" value="ECO:0007669"/>
    <property type="project" value="UniProtKB-KW"/>
</dbReference>
<feature type="repeat" description="ANK" evidence="5">
    <location>
        <begin position="381"/>
        <end position="413"/>
    </location>
</feature>
<feature type="domain" description="RING-type" evidence="8">
    <location>
        <begin position="20"/>
        <end position="69"/>
    </location>
</feature>
<dbReference type="STRING" id="60517.A0A0R3VTX8"/>
<dbReference type="SUPFAM" id="SSF52113">
    <property type="entry name" value="BRCT domain"/>
    <property type="match status" value="1"/>
</dbReference>
<dbReference type="Gene3D" id="3.40.50.10190">
    <property type="entry name" value="BRCT domain"/>
    <property type="match status" value="2"/>
</dbReference>
<keyword evidence="3" id="KW-0862">Zinc</keyword>
<reference evidence="9 10" key="2">
    <citation type="submission" date="2018-11" db="EMBL/GenBank/DDBJ databases">
        <authorList>
            <consortium name="Pathogen Informatics"/>
        </authorList>
    </citation>
    <scope>NUCLEOTIDE SEQUENCE [LARGE SCALE GENOMIC DNA]</scope>
</reference>
<evidence type="ECO:0000256" key="1">
    <source>
        <dbReference type="ARBA" id="ARBA00022737"/>
    </source>
</evidence>
<evidence type="ECO:0000313" key="11">
    <source>
        <dbReference type="WBParaSite" id="TASK_0000072801-mRNA-1"/>
    </source>
</evidence>
<evidence type="ECO:0000256" key="4">
    <source>
        <dbReference type="ARBA" id="ARBA00023043"/>
    </source>
</evidence>
<dbReference type="SUPFAM" id="SSF48403">
    <property type="entry name" value="Ankyrin repeat"/>
    <property type="match status" value="1"/>
</dbReference>
<evidence type="ECO:0000256" key="2">
    <source>
        <dbReference type="ARBA" id="ARBA00022771"/>
    </source>
</evidence>
<dbReference type="PANTHER" id="PTHR24171:SF8">
    <property type="entry name" value="BRCA1-ASSOCIATED RING DOMAIN PROTEIN 1"/>
    <property type="match status" value="1"/>
</dbReference>
<evidence type="ECO:0000256" key="3">
    <source>
        <dbReference type="ARBA" id="ARBA00022833"/>
    </source>
</evidence>
<evidence type="ECO:0000256" key="7">
    <source>
        <dbReference type="SAM" id="MobiDB-lite"/>
    </source>
</evidence>
<dbReference type="OrthoDB" id="2384350at2759"/>
<evidence type="ECO:0000313" key="10">
    <source>
        <dbReference type="Proteomes" id="UP000282613"/>
    </source>
</evidence>
<feature type="repeat" description="ANK" evidence="5">
    <location>
        <begin position="339"/>
        <end position="360"/>
    </location>
</feature>
<dbReference type="Pfam" id="PF12796">
    <property type="entry name" value="Ank_2"/>
    <property type="match status" value="1"/>
</dbReference>
<evidence type="ECO:0000259" key="8">
    <source>
        <dbReference type="PROSITE" id="PS50089"/>
    </source>
</evidence>
<accession>A0A0R3VTX8</accession>
<proteinExistence type="predicted"/>
<dbReference type="Proteomes" id="UP000282613">
    <property type="component" value="Unassembled WGS sequence"/>
</dbReference>
<feature type="region of interest" description="Disordered" evidence="7">
    <location>
        <begin position="189"/>
        <end position="299"/>
    </location>
</feature>
<dbReference type="InterPro" id="IPR001841">
    <property type="entry name" value="Znf_RING"/>
</dbReference>
<keyword evidence="2 6" id="KW-0863">Zinc-finger</keyword>
<dbReference type="SUPFAM" id="SSF57850">
    <property type="entry name" value="RING/U-box"/>
    <property type="match status" value="1"/>
</dbReference>
<dbReference type="Gene3D" id="3.30.40.10">
    <property type="entry name" value="Zinc/RING finger domain, C3HC4 (zinc finger)"/>
    <property type="match status" value="1"/>
</dbReference>
<evidence type="ECO:0000256" key="5">
    <source>
        <dbReference type="PROSITE-ProRule" id="PRU00023"/>
    </source>
</evidence>
<name>A0A0R3VTX8_TAEAS</name>
<dbReference type="WBParaSite" id="TASK_0000072801-mRNA-1">
    <property type="protein sequence ID" value="TASK_0000072801-mRNA-1"/>
    <property type="gene ID" value="TASK_0000072801"/>
</dbReference>
<dbReference type="PROSITE" id="PS50088">
    <property type="entry name" value="ANK_REPEAT"/>
    <property type="match status" value="3"/>
</dbReference>
<gene>
    <name evidence="9" type="ORF">TASK_LOCUS729</name>
</gene>
<keyword evidence="2 6" id="KW-0479">Metal-binding</keyword>
<reference evidence="11" key="1">
    <citation type="submission" date="2017-02" db="UniProtKB">
        <authorList>
            <consortium name="WormBaseParasite"/>
        </authorList>
    </citation>
    <scope>IDENTIFICATION</scope>
</reference>
<dbReference type="PROSITE" id="PS50297">
    <property type="entry name" value="ANK_REP_REGION"/>
    <property type="match status" value="2"/>
</dbReference>
<feature type="compositionally biased region" description="Basic and acidic residues" evidence="7">
    <location>
        <begin position="215"/>
        <end position="225"/>
    </location>
</feature>
<sequence length="819" mass="87099">MVEFPKTKASVEKLLDLLRCESCSRTLYEPFTTGICTHTLCLECCSTIVAPNGSRSKKHTGISKICPLCYIPIRPCDIKPHPQLHNLVLVARRLAELLGNKESKPPSSLNIKSQGDEGLHDSLECLSAVDYHHFESPSPSLAKKAHLGSFDSSNTSPAVTALSPVECTTGPSLQPVSLAKGIEGVENVVPVTSMPPPSVPPTKKSSNGGHFTARKPSEECTKKSADVTPQSKVKSRVKAPLASPEQSGMAETLAVSLPIHTSPQKRATSADSSSGGSGARGSDSSRRVNVSSVGGGGEVELKLNSKGESVLHRAAIKNNVSELKRLLAAGLSPDARDHAGWTPLHEAALRGHAEVLIDVLHAAKCLLTDGRATVDMPGGPDLETALHEAVFNCQLKIVRLLLHYNASPTFANGQGVTPLQMCAASLTEAKQNVLTSTRTRRGQRFKRLNSVAALEDMQTIQDLLTTAAAKASESGKALTAVPNHAASALFIERRRLRPLLLGTGLNRNQKNMMVKVANLIHARVAMTMSAEVTHLVTGAQITPVRGKQQKKKKKGEKATEAAEVGVTCPRTLKFLCAVLQGCWVLSFEWIETCDAMKMRVEEEAFEVTGCSTAPDTYAPSRARRAREAGSAGLFHGCRFCLLGSFAYPTPDRLDLCNLLTSGGATVFSRDITSPSRLAYIAVDDPAIAKAWMVQQGASAQESESRGELLPTATTTTITGAGDATTVHPHQLISLYDPRTSGLLASASPADEAAAAVAAVTIVGRPEELVGAALRMLQPRLRSSPPTSAVGFRPIILVPATWIMDCIAAYALLPLPTISK</sequence>
<dbReference type="AlphaFoldDB" id="A0A0R3VTX8"/>
<dbReference type="InterPro" id="IPR036770">
    <property type="entry name" value="Ankyrin_rpt-contain_sf"/>
</dbReference>
<dbReference type="Gene3D" id="1.25.40.20">
    <property type="entry name" value="Ankyrin repeat-containing domain"/>
    <property type="match status" value="1"/>
</dbReference>
<feature type="repeat" description="ANK" evidence="5">
    <location>
        <begin position="306"/>
        <end position="338"/>
    </location>
</feature>
<dbReference type="GO" id="GO:0085020">
    <property type="term" value="P:protein K6-linked ubiquitination"/>
    <property type="evidence" value="ECO:0007669"/>
    <property type="project" value="TreeGrafter"/>
</dbReference>
<protein>
    <submittedName>
        <fullName evidence="11">RING-type domain-containing protein</fullName>
    </submittedName>
</protein>
<dbReference type="InterPro" id="IPR002110">
    <property type="entry name" value="Ankyrin_rpt"/>
</dbReference>
<dbReference type="CDD" id="cd17734">
    <property type="entry name" value="BRCT_Bard1_rpt1"/>
    <property type="match status" value="1"/>
</dbReference>
<dbReference type="PROSITE" id="PS50089">
    <property type="entry name" value="ZF_RING_2"/>
    <property type="match status" value="1"/>
</dbReference>
<dbReference type="EMBL" id="UYRS01000111">
    <property type="protein sequence ID" value="VDK21677.1"/>
    <property type="molecule type" value="Genomic_DNA"/>
</dbReference>
<dbReference type="GO" id="GO:0070531">
    <property type="term" value="C:BRCA1-A complex"/>
    <property type="evidence" value="ECO:0007669"/>
    <property type="project" value="TreeGrafter"/>
</dbReference>
<evidence type="ECO:0000313" key="9">
    <source>
        <dbReference type="EMBL" id="VDK21677.1"/>
    </source>
</evidence>
<keyword evidence="4 5" id="KW-0040">ANK repeat</keyword>
<dbReference type="InterPro" id="IPR013083">
    <property type="entry name" value="Znf_RING/FYVE/PHD"/>
</dbReference>
<dbReference type="SMART" id="SM00248">
    <property type="entry name" value="ANK"/>
    <property type="match status" value="3"/>
</dbReference>
<organism evidence="11">
    <name type="scientific">Taenia asiatica</name>
    <name type="common">Asian tapeworm</name>
    <dbReference type="NCBI Taxonomy" id="60517"/>
    <lineage>
        <taxon>Eukaryota</taxon>
        <taxon>Metazoa</taxon>
        <taxon>Spiralia</taxon>
        <taxon>Lophotrochozoa</taxon>
        <taxon>Platyhelminthes</taxon>
        <taxon>Cestoda</taxon>
        <taxon>Eucestoda</taxon>
        <taxon>Cyclophyllidea</taxon>
        <taxon>Taeniidae</taxon>
        <taxon>Taenia</taxon>
    </lineage>
</organism>
<keyword evidence="10" id="KW-1185">Reference proteome</keyword>